<gene>
    <name evidence="2" type="ORF">AUJ59_00580</name>
</gene>
<keyword evidence="1" id="KW-0472">Membrane</keyword>
<dbReference type="AlphaFoldDB" id="A0A1J4RS41"/>
<evidence type="ECO:0000256" key="1">
    <source>
        <dbReference type="SAM" id="Phobius"/>
    </source>
</evidence>
<evidence type="ECO:0008006" key="4">
    <source>
        <dbReference type="Google" id="ProtNLM"/>
    </source>
</evidence>
<dbReference type="EMBL" id="MNUI01000013">
    <property type="protein sequence ID" value="OIN89840.1"/>
    <property type="molecule type" value="Genomic_DNA"/>
</dbReference>
<accession>A0A1J4RS41</accession>
<dbReference type="STRING" id="1805034.AUJ59_00580"/>
<keyword evidence="1" id="KW-1133">Transmembrane helix</keyword>
<keyword evidence="1" id="KW-0812">Transmembrane</keyword>
<proteinExistence type="predicted"/>
<feature type="transmembrane region" description="Helical" evidence="1">
    <location>
        <begin position="45"/>
        <end position="63"/>
    </location>
</feature>
<feature type="transmembrane region" description="Helical" evidence="1">
    <location>
        <begin position="12"/>
        <end position="33"/>
    </location>
</feature>
<name>A0A1J4RS41_9BACT</name>
<protein>
    <recommendedName>
        <fullName evidence="4">YrhK domain-containing protein</fullName>
    </recommendedName>
</protein>
<sequence>MKKLSVAQKKSLAEFFTNSAVAWLTVGIIAPLFTEKTLPNFISSLVWGILLTSTFMLVSLQITRGVRS</sequence>
<dbReference type="Proteomes" id="UP000183144">
    <property type="component" value="Unassembled WGS sequence"/>
</dbReference>
<reference evidence="2 3" key="1">
    <citation type="journal article" date="2016" name="Environ. Microbiol.">
        <title>Genomic resolution of a cold subsurface aquifer community provides metabolic insights for novel microbes adapted to high CO concentrations.</title>
        <authorList>
            <person name="Probst A.J."/>
            <person name="Castelle C.J."/>
            <person name="Singh A."/>
            <person name="Brown C.T."/>
            <person name="Anantharaman K."/>
            <person name="Sharon I."/>
            <person name="Hug L.A."/>
            <person name="Burstein D."/>
            <person name="Emerson J.B."/>
            <person name="Thomas B.C."/>
            <person name="Banfield J.F."/>
        </authorList>
    </citation>
    <scope>NUCLEOTIDE SEQUENCE [LARGE SCALE GENOMIC DNA]</scope>
    <source>
        <strain evidence="2">CG1_02_47_37</strain>
    </source>
</reference>
<evidence type="ECO:0000313" key="2">
    <source>
        <dbReference type="EMBL" id="OIN89840.1"/>
    </source>
</evidence>
<evidence type="ECO:0000313" key="3">
    <source>
        <dbReference type="Proteomes" id="UP000183144"/>
    </source>
</evidence>
<organism evidence="2 3">
    <name type="scientific">Candidatus Beckwithbacteria bacterium CG1_02_47_37</name>
    <dbReference type="NCBI Taxonomy" id="1805034"/>
    <lineage>
        <taxon>Bacteria</taxon>
        <taxon>Candidatus Beckwithiibacteriota</taxon>
    </lineage>
</organism>
<comment type="caution">
    <text evidence="2">The sequence shown here is derived from an EMBL/GenBank/DDBJ whole genome shotgun (WGS) entry which is preliminary data.</text>
</comment>